<evidence type="ECO:0000313" key="2">
    <source>
        <dbReference type="Proteomes" id="UP000663722"/>
    </source>
</evidence>
<evidence type="ECO:0000313" key="1">
    <source>
        <dbReference type="EMBL" id="QTA90642.1"/>
    </source>
</evidence>
<keyword evidence="2" id="KW-1185">Reference proteome</keyword>
<organism evidence="1 2">
    <name type="scientific">Desulfonema magnum</name>
    <dbReference type="NCBI Taxonomy" id="45655"/>
    <lineage>
        <taxon>Bacteria</taxon>
        <taxon>Pseudomonadati</taxon>
        <taxon>Thermodesulfobacteriota</taxon>
        <taxon>Desulfobacteria</taxon>
        <taxon>Desulfobacterales</taxon>
        <taxon>Desulfococcaceae</taxon>
        <taxon>Desulfonema</taxon>
    </lineage>
</organism>
<dbReference type="AlphaFoldDB" id="A0A975GR81"/>
<name>A0A975GR81_9BACT</name>
<sequence length="38" mass="4536">MGRKAYLRVDISYRYREKISKSFSAGIEIRIPLCYSHK</sequence>
<dbReference type="KEGG" id="dmm:dnm_067030"/>
<proteinExistence type="predicted"/>
<reference evidence="1" key="1">
    <citation type="journal article" date="2021" name="Microb. Physiol.">
        <title>Proteogenomic Insights into the Physiology of Marine, Sulfate-Reducing, Filamentous Desulfonema limicola and Desulfonema magnum.</title>
        <authorList>
            <person name="Schnaars V."/>
            <person name="Wohlbrand L."/>
            <person name="Scheve S."/>
            <person name="Hinrichs C."/>
            <person name="Reinhardt R."/>
            <person name="Rabus R."/>
        </authorList>
    </citation>
    <scope>NUCLEOTIDE SEQUENCE</scope>
    <source>
        <strain evidence="1">4be13</strain>
    </source>
</reference>
<accession>A0A975GR81</accession>
<gene>
    <name evidence="1" type="ORF">dnm_067030</name>
</gene>
<dbReference type="EMBL" id="CP061800">
    <property type="protein sequence ID" value="QTA90642.1"/>
    <property type="molecule type" value="Genomic_DNA"/>
</dbReference>
<protein>
    <submittedName>
        <fullName evidence="1">Uncharacterized protein</fullName>
    </submittedName>
</protein>
<dbReference type="Proteomes" id="UP000663722">
    <property type="component" value="Chromosome"/>
</dbReference>